<protein>
    <submittedName>
        <fullName evidence="2">Uncharacterized protein</fullName>
    </submittedName>
</protein>
<dbReference type="InParanoid" id="S8EMZ6"/>
<feature type="compositionally biased region" description="Polar residues" evidence="1">
    <location>
        <begin position="165"/>
        <end position="202"/>
    </location>
</feature>
<proteinExistence type="predicted"/>
<dbReference type="Proteomes" id="UP000015241">
    <property type="component" value="Unassembled WGS sequence"/>
</dbReference>
<keyword evidence="3" id="KW-1185">Reference proteome</keyword>
<feature type="region of interest" description="Disordered" evidence="1">
    <location>
        <begin position="1"/>
        <end position="36"/>
    </location>
</feature>
<feature type="region of interest" description="Disordered" evidence="1">
    <location>
        <begin position="162"/>
        <end position="217"/>
    </location>
</feature>
<organism evidence="2 3">
    <name type="scientific">Fomitopsis schrenkii</name>
    <name type="common">Brown rot fungus</name>
    <dbReference type="NCBI Taxonomy" id="2126942"/>
    <lineage>
        <taxon>Eukaryota</taxon>
        <taxon>Fungi</taxon>
        <taxon>Dikarya</taxon>
        <taxon>Basidiomycota</taxon>
        <taxon>Agaricomycotina</taxon>
        <taxon>Agaricomycetes</taxon>
        <taxon>Polyporales</taxon>
        <taxon>Fomitopsis</taxon>
    </lineage>
</organism>
<feature type="region of interest" description="Disordered" evidence="1">
    <location>
        <begin position="382"/>
        <end position="422"/>
    </location>
</feature>
<evidence type="ECO:0000313" key="3">
    <source>
        <dbReference type="Proteomes" id="UP000015241"/>
    </source>
</evidence>
<accession>S8EMZ6</accession>
<name>S8EMZ6_FOMSC</name>
<feature type="compositionally biased region" description="Low complexity" evidence="1">
    <location>
        <begin position="393"/>
        <end position="422"/>
    </location>
</feature>
<reference evidence="2 3" key="1">
    <citation type="journal article" date="2012" name="Science">
        <title>The Paleozoic origin of enzymatic lignin decomposition reconstructed from 31 fungal genomes.</title>
        <authorList>
            <person name="Floudas D."/>
            <person name="Binder M."/>
            <person name="Riley R."/>
            <person name="Barry K."/>
            <person name="Blanchette R.A."/>
            <person name="Henrissat B."/>
            <person name="Martinez A.T."/>
            <person name="Otillar R."/>
            <person name="Spatafora J.W."/>
            <person name="Yadav J.S."/>
            <person name="Aerts A."/>
            <person name="Benoit I."/>
            <person name="Boyd A."/>
            <person name="Carlson A."/>
            <person name="Copeland A."/>
            <person name="Coutinho P.M."/>
            <person name="de Vries R.P."/>
            <person name="Ferreira P."/>
            <person name="Findley K."/>
            <person name="Foster B."/>
            <person name="Gaskell J."/>
            <person name="Glotzer D."/>
            <person name="Gorecki P."/>
            <person name="Heitman J."/>
            <person name="Hesse C."/>
            <person name="Hori C."/>
            <person name="Igarashi K."/>
            <person name="Jurgens J.A."/>
            <person name="Kallen N."/>
            <person name="Kersten P."/>
            <person name="Kohler A."/>
            <person name="Kuees U."/>
            <person name="Kumar T.K.A."/>
            <person name="Kuo A."/>
            <person name="LaButti K."/>
            <person name="Larrondo L.F."/>
            <person name="Lindquist E."/>
            <person name="Ling A."/>
            <person name="Lombard V."/>
            <person name="Lucas S."/>
            <person name="Lundell T."/>
            <person name="Martin R."/>
            <person name="McLaughlin D.J."/>
            <person name="Morgenstern I."/>
            <person name="Morin E."/>
            <person name="Murat C."/>
            <person name="Nagy L.G."/>
            <person name="Nolan M."/>
            <person name="Ohm R.A."/>
            <person name="Patyshakuliyeva A."/>
            <person name="Rokas A."/>
            <person name="Ruiz-Duenas F.J."/>
            <person name="Sabat G."/>
            <person name="Salamov A."/>
            <person name="Samejima M."/>
            <person name="Schmutz J."/>
            <person name="Slot J.C."/>
            <person name="St John F."/>
            <person name="Stenlid J."/>
            <person name="Sun H."/>
            <person name="Sun S."/>
            <person name="Syed K."/>
            <person name="Tsang A."/>
            <person name="Wiebenga A."/>
            <person name="Young D."/>
            <person name="Pisabarro A."/>
            <person name="Eastwood D.C."/>
            <person name="Martin F."/>
            <person name="Cullen D."/>
            <person name="Grigoriev I.V."/>
            <person name="Hibbett D.S."/>
        </authorList>
    </citation>
    <scope>NUCLEOTIDE SEQUENCE</scope>
    <source>
        <strain evidence="3">FP-58527</strain>
    </source>
</reference>
<dbReference type="HOGENOM" id="CLU_545168_0_0_1"/>
<dbReference type="AlphaFoldDB" id="S8EMZ6"/>
<dbReference type="STRING" id="743788.S8EMZ6"/>
<evidence type="ECO:0000313" key="2">
    <source>
        <dbReference type="EMBL" id="EPT05553.1"/>
    </source>
</evidence>
<evidence type="ECO:0000256" key="1">
    <source>
        <dbReference type="SAM" id="MobiDB-lite"/>
    </source>
</evidence>
<gene>
    <name evidence="2" type="ORF">FOMPIDRAFT_1021361</name>
</gene>
<dbReference type="OrthoDB" id="3264780at2759"/>
<feature type="compositionally biased region" description="Polar residues" evidence="1">
    <location>
        <begin position="1"/>
        <end position="18"/>
    </location>
</feature>
<sequence>MSQDMGQTDPQFAPSQDATLGPFQGLSSLAEPEGSHDTQYFDDWLALLESIPPGDPNDPAALPDLRNVLDDFASGNGSESTPGMLDMQGQTFDFPNFFDPALLDIPVFPDNSPTFTPDPTVQASAPTCSSHAQTSASLSIPTSVSASSASHREGPAQAAFFAQNHVPTPSRNTTYLSTSVPRQSASATPSLTGSPLASTVSLADTEPSPATPEWGWAFGEPGVVTGSVLDGLNATGANVDGIVVGEAEMKEFEKVLEETCGPLSALSTLQFDQETECGADRMDVDSVGPDGSAPAVAQPLFEGAEVPDVAMTGVPSTAEPQQGVGAQLVLPDPALLQVQLNGQPPLCGQLNAQDTAPALEQPQWLSAGVPVVSSSNASVQSLPPAVTRAHTEPPATTALPPSLASSDAPGLPASRSSPAPSAASQLSALSSLLALTNASKPASTSRLTRAEVLQRAKAMRRDLERARERARVELWETTVEGACLVGLGRELTKGPGAGGG</sequence>
<dbReference type="EMBL" id="KE504123">
    <property type="protein sequence ID" value="EPT05553.1"/>
    <property type="molecule type" value="Genomic_DNA"/>
</dbReference>